<organism evidence="1 2">
    <name type="scientific">Mauremys mutica</name>
    <name type="common">yellowpond turtle</name>
    <dbReference type="NCBI Taxonomy" id="74926"/>
    <lineage>
        <taxon>Eukaryota</taxon>
        <taxon>Metazoa</taxon>
        <taxon>Chordata</taxon>
        <taxon>Craniata</taxon>
        <taxon>Vertebrata</taxon>
        <taxon>Euteleostomi</taxon>
        <taxon>Archelosauria</taxon>
        <taxon>Testudinata</taxon>
        <taxon>Testudines</taxon>
        <taxon>Cryptodira</taxon>
        <taxon>Durocryptodira</taxon>
        <taxon>Testudinoidea</taxon>
        <taxon>Geoemydidae</taxon>
        <taxon>Geoemydinae</taxon>
        <taxon>Mauremys</taxon>
    </lineage>
</organism>
<protein>
    <submittedName>
        <fullName evidence="1">Uncharacterized protein</fullName>
    </submittedName>
</protein>
<reference evidence="1" key="1">
    <citation type="submission" date="2021-09" db="EMBL/GenBank/DDBJ databases">
        <title>The genome of Mauremys mutica provides insights into the evolution of semi-aquatic lifestyle.</title>
        <authorList>
            <person name="Gong S."/>
            <person name="Gao Y."/>
        </authorList>
    </citation>
    <scope>NUCLEOTIDE SEQUENCE</scope>
    <source>
        <strain evidence="1">MM-2020</strain>
        <tissue evidence="1">Muscle</tissue>
    </source>
</reference>
<dbReference type="AlphaFoldDB" id="A0A9D4AT25"/>
<evidence type="ECO:0000313" key="2">
    <source>
        <dbReference type="Proteomes" id="UP000827986"/>
    </source>
</evidence>
<dbReference type="Proteomes" id="UP000827986">
    <property type="component" value="Unassembled WGS sequence"/>
</dbReference>
<dbReference type="EMBL" id="JAHDVG010000485">
    <property type="protein sequence ID" value="KAH1169439.1"/>
    <property type="molecule type" value="Genomic_DNA"/>
</dbReference>
<name>A0A9D4AT25_9SAUR</name>
<proteinExistence type="predicted"/>
<accession>A0A9D4AT25</accession>
<evidence type="ECO:0000313" key="1">
    <source>
        <dbReference type="EMBL" id="KAH1169439.1"/>
    </source>
</evidence>
<comment type="caution">
    <text evidence="1">The sequence shown here is derived from an EMBL/GenBank/DDBJ whole genome shotgun (WGS) entry which is preliminary data.</text>
</comment>
<gene>
    <name evidence="1" type="ORF">KIL84_014029</name>
</gene>
<keyword evidence="2" id="KW-1185">Reference proteome</keyword>
<sequence length="105" mass="12218">MLWLCYSNFPCSTHNCRKINPSQNSTCLCDNVSRTSDYSCRKLADHLQPQSLLMRESLIQHYNYRICMNILFVVTYYVMQLAPCSSFSGESWLFGRKGCYVYDAS</sequence>